<name>Q9S9S6_ARATH</name>
<evidence type="ECO:0000259" key="2">
    <source>
        <dbReference type="Pfam" id="PF21530"/>
    </source>
</evidence>
<dbReference type="Pfam" id="PF02721">
    <property type="entry name" value="DUF223"/>
    <property type="match status" value="1"/>
</dbReference>
<evidence type="ECO:0000259" key="1">
    <source>
        <dbReference type="Pfam" id="PF02721"/>
    </source>
</evidence>
<dbReference type="InterPro" id="IPR003871">
    <property type="entry name" value="RFA1B/D_OB_1st"/>
</dbReference>
<organism evidence="3">
    <name type="scientific">Arabidopsis thaliana</name>
    <name type="common">Mouse-ear cress</name>
    <dbReference type="NCBI Taxonomy" id="3702"/>
    <lineage>
        <taxon>Eukaryota</taxon>
        <taxon>Viridiplantae</taxon>
        <taxon>Streptophyta</taxon>
        <taxon>Embryophyta</taxon>
        <taxon>Tracheophyta</taxon>
        <taxon>Spermatophyta</taxon>
        <taxon>Magnoliopsida</taxon>
        <taxon>eudicotyledons</taxon>
        <taxon>Gunneridae</taxon>
        <taxon>Pentapetalae</taxon>
        <taxon>rosids</taxon>
        <taxon>malvids</taxon>
        <taxon>Brassicales</taxon>
        <taxon>Brassicaceae</taxon>
        <taxon>Camelineae</taxon>
        <taxon>Arabidopsis</taxon>
    </lineage>
</organism>
<dbReference type="InterPro" id="IPR027417">
    <property type="entry name" value="P-loop_NTPase"/>
</dbReference>
<dbReference type="PIR" id="F86486">
    <property type="entry name" value="F86486"/>
</dbReference>
<feature type="domain" description="DNA helicase Pif1-like 2B" evidence="2">
    <location>
        <begin position="284"/>
        <end position="318"/>
    </location>
</feature>
<reference key="3">
    <citation type="journal article" date="2000" name="Nature">
        <title>Sequence and analysis of chromosome 1 of the plant Arabidopsis thaliana.</title>
        <authorList>
            <person name="Theologis A."/>
            <person name="Ecker J.R."/>
            <person name="Palm C.J."/>
            <person name="Federspiel N.A."/>
            <person name="Kaul S."/>
            <person name="White O."/>
            <person name="Alonso J."/>
            <person name="Altafi H."/>
            <person name="Araujo R."/>
            <person name="Bowman C.L."/>
            <person name="Brooks S.Y."/>
            <person name="Buehler E."/>
            <person name="Chan A."/>
            <person name="Chao Q."/>
            <person name="Chen H."/>
            <person name="Cheuk R.F."/>
            <person name="Chin C.W."/>
            <person name="Chung M.K."/>
            <person name="Conn L."/>
            <person name="Conway A.B."/>
            <person name="Conway A.R."/>
            <person name="Creasy T.H."/>
            <person name="Dewar K."/>
            <person name="Dunn P."/>
            <person name="Etgu P."/>
            <person name="Feldblyum T.V."/>
            <person name="Feng J."/>
            <person name="Fong B."/>
            <person name="Fujii C.Y."/>
            <person name="Gill J.E."/>
            <person name="Goldsmith A.D."/>
            <person name="Haas B."/>
            <person name="Hansen N.F."/>
            <person name="Hughes B."/>
            <person name="Huizar L."/>
            <person name="Hunter J.L."/>
            <person name="Jenkins J."/>
            <person name="Johnson-Hopson C."/>
            <person name="Khan S."/>
            <person name="Khaykin E."/>
            <person name="Kim C.J."/>
            <person name="Koo H.L."/>
            <person name="Kremenetskaia I."/>
            <person name="Kurtz D.B."/>
            <person name="Kwan A."/>
            <person name="Lam B."/>
            <person name="Langin-Hooper S."/>
            <person name="Lee A."/>
            <person name="Lee J.M."/>
            <person name="Lenz C.A."/>
            <person name="Li J.H."/>
            <person name="Li Y."/>
            <person name="Lin X."/>
            <person name="Liu S.X."/>
            <person name="Liu Z.A."/>
            <person name="Luros J.S."/>
            <person name="Maiti R."/>
            <person name="Marziali A."/>
            <person name="Militscher J."/>
            <person name="Miranda M."/>
            <person name="Nguyen M."/>
            <person name="Nierman W.C."/>
            <person name="Osborne B.I."/>
            <person name="Pai G."/>
            <person name="Peterson J."/>
            <person name="Pham P.K."/>
            <person name="Rizzo M."/>
            <person name="Rooney T."/>
            <person name="Rowley D."/>
            <person name="Sakano H."/>
            <person name="Salzberg S.L."/>
            <person name="Schwartz J.R."/>
            <person name="Shinn P."/>
            <person name="Southwick A.M."/>
            <person name="Sun H."/>
            <person name="Tallon L.J."/>
            <person name="Tambunga G."/>
            <person name="Toriumi M.J."/>
            <person name="Town C.D."/>
            <person name="Utterback T."/>
            <person name="Van Aken S."/>
            <person name="Vaysberg M."/>
            <person name="Vysotskaia V.S."/>
            <person name="Walker M."/>
            <person name="Wu D."/>
            <person name="Yu G."/>
            <person name="Fraser C.M."/>
            <person name="Venter J.C."/>
            <person name="Davis R.W."/>
        </authorList>
    </citation>
    <scope>NUCLEOTIDE SEQUENCE [LARGE SCALE GENOMIC DNA]</scope>
    <source>
        <strain>cv. Columbia</strain>
    </source>
</reference>
<reference evidence="3" key="1">
    <citation type="submission" date="1999-10" db="EMBL/GenBank/DDBJ databases">
        <title>Arabidopsis thaliana chromosome 1 BAC F28J9 sequence.</title>
        <authorList>
            <person name="Schwartz J.R."/>
            <person name="Yu G."/>
            <person name="Toriumi M."/>
            <person name="Lenz C."/>
            <person name="Liu S."/>
            <person name="Lee J.M."/>
            <person name="Li J."/>
            <person name="Gonzalez A."/>
            <person name="Liu A."/>
            <person name="Liu K."/>
            <person name="Sakano H."/>
            <person name="Vaysberg M."/>
            <person name="Chin C."/>
            <person name="Choi E."/>
            <person name="Chiou J."/>
            <person name="Altafi H."/>
            <person name="Araujo R."/>
            <person name="Brooks S."/>
            <person name="Buehler E."/>
            <person name="Chao Q."/>
            <person name="Conn L."/>
            <person name="Conway A."/>
            <person name="Dunn P."/>
            <person name="Hansen N."/>
            <person name="Howng B."/>
            <person name="Huizar L."/>
            <person name="Johnson-Hopson C."/>
            <person name="Khan S."/>
            <person name="Kim C."/>
            <person name="Lam B."/>
            <person name="Nguyen M."/>
            <person name="Palm C."/>
            <person name="Rowley D."/>
            <person name="Shinn P."/>
            <person name="Southwick A."/>
            <person name="Tambunga G."/>
            <person name="Walker M."/>
            <person name="Davis R.W."/>
            <person name="Ecker J.R."/>
            <person name="Federspiel N.A."/>
            <person name="Theologis A."/>
        </authorList>
    </citation>
    <scope>NUCLEOTIDE SEQUENCE</scope>
</reference>
<dbReference type="Pfam" id="PF21530">
    <property type="entry name" value="Pif1_2B_dom"/>
    <property type="match status" value="1"/>
</dbReference>
<dbReference type="PANTHER" id="PTHR10492">
    <property type="match status" value="1"/>
</dbReference>
<protein>
    <submittedName>
        <fullName evidence="3">F28J9.3</fullName>
    </submittedName>
</protein>
<sequence>MDEDVGDLSPIKLCWSILVKILNTWREWLDRDHRSVCMVLADVRTEGMILLYLYSRFKIMRVLVNNLMKNGEQRGVNELYACYSGGEFIDFQVVNLKLLGKNKVQLGRRRMRSKIGLIAEGKQPAYFDPKSNIKDVLERVANEDSQFMAWLTLNRKNVIGKNATLEDIDEFPKQTRDGIDNSNRLIVDELRYNSESNLKEKHEEWIKMLTPEQRGVYNEIIEAAFKNLGGVLFVQANEAITFEIYEDPTKLHKITDPKFFQGRAILAPKNDDVNTINEYLLEQLHGLPNHSLRVKIILQNLDPKGGQCNGTRLQITHLCNQIVQARVIIGDTIGEIVLIRTMNLTPSDTKLPFKMRRRQFLLPVAFAMTINKSQGQSLQQVGLYLHKPVFSHGQLYVALSRVTAKKGLKILILDKYGKLHKQTTNVVFKKVFQNID</sequence>
<proteinExistence type="predicted"/>
<reference evidence="3" key="2">
    <citation type="submission" date="1999-11" db="EMBL/GenBank/DDBJ databases">
        <authorList>
            <person name="Theologis"/>
        </authorList>
    </citation>
    <scope>NUCLEOTIDE SEQUENCE</scope>
</reference>
<dbReference type="SUPFAM" id="SSF52540">
    <property type="entry name" value="P-loop containing nucleoside triphosphate hydrolases"/>
    <property type="match status" value="1"/>
</dbReference>
<dbReference type="AlphaFoldDB" id="Q9S9S6"/>
<dbReference type="FunFam" id="3.40.50.300:FF:002884">
    <property type="entry name" value="ATP-dependent DNA helicase"/>
    <property type="match status" value="1"/>
</dbReference>
<evidence type="ECO:0000313" key="3">
    <source>
        <dbReference type="EMBL" id="AAF06079.1"/>
    </source>
</evidence>
<dbReference type="PANTHER" id="PTHR10492:SF101">
    <property type="entry name" value="ATP-DEPENDENT DNA HELICASE"/>
    <property type="match status" value="1"/>
</dbReference>
<dbReference type="CDD" id="cd18809">
    <property type="entry name" value="SF1_C_RecD"/>
    <property type="match status" value="1"/>
</dbReference>
<gene>
    <name evidence="3" type="primary">F28J9.3</name>
</gene>
<dbReference type="EMBL" id="AC007918">
    <property type="protein sequence ID" value="AAF06079.1"/>
    <property type="molecule type" value="Genomic_DNA"/>
</dbReference>
<accession>Q9S9S6</accession>
<feature type="domain" description="Replication protein A 70 kDa DNA-binding subunit B/D first OB fold" evidence="1">
    <location>
        <begin position="4"/>
        <end position="44"/>
    </location>
</feature>
<dbReference type="InterPro" id="IPR049163">
    <property type="entry name" value="Pif1-like_2B_dom"/>
</dbReference>